<comment type="caution">
    <text evidence="2">The sequence shown here is derived from an EMBL/GenBank/DDBJ whole genome shotgun (WGS) entry which is preliminary data.</text>
</comment>
<dbReference type="Proteomes" id="UP000823637">
    <property type="component" value="Unassembled WGS sequence"/>
</dbReference>
<evidence type="ECO:0000256" key="1">
    <source>
        <dbReference type="SAM" id="SignalP"/>
    </source>
</evidence>
<feature type="chain" id="PRO_5039436130" description="Outer membrane protein beta-barrel domain-containing protein" evidence="1">
    <location>
        <begin position="20"/>
        <end position="220"/>
    </location>
</feature>
<proteinExistence type="predicted"/>
<reference evidence="2" key="1">
    <citation type="submission" date="2020-10" db="EMBL/GenBank/DDBJ databases">
        <authorList>
            <person name="Gilroy R."/>
        </authorList>
    </citation>
    <scope>NUCLEOTIDE SEQUENCE</scope>
    <source>
        <strain evidence="2">D3-1215</strain>
    </source>
</reference>
<sequence length="220" mass="23622">MKKILFLAVAAMLSFAAVAQNKGDMFAGGMVGLSTGGSNANVVYNGNVGEKTSEISTVNFLFSVDYGYFVIDNLAVSAGLEYALQAQPSSEVGGKQYFQLVNAALFKIGVGYYVNLIADRFFYVPNITVGFGGGSVVDQLSEQTLSMPFAFGLGVGLGTFEVKINEHIGLTANLLTLTYNYTKMNVLPEEMSQMYDVYAQSNSVSFGLNYGASVGVKYYF</sequence>
<feature type="signal peptide" evidence="1">
    <location>
        <begin position="1"/>
        <end position="19"/>
    </location>
</feature>
<keyword evidence="1" id="KW-0732">Signal</keyword>
<accession>A0A9D9EFE3</accession>
<reference evidence="2" key="2">
    <citation type="journal article" date="2021" name="PeerJ">
        <title>Extensive microbial diversity within the chicken gut microbiome revealed by metagenomics and culture.</title>
        <authorList>
            <person name="Gilroy R."/>
            <person name="Ravi A."/>
            <person name="Getino M."/>
            <person name="Pursley I."/>
            <person name="Horton D.L."/>
            <person name="Alikhan N.F."/>
            <person name="Baker D."/>
            <person name="Gharbi K."/>
            <person name="Hall N."/>
            <person name="Watson M."/>
            <person name="Adriaenssens E.M."/>
            <person name="Foster-Nyarko E."/>
            <person name="Jarju S."/>
            <person name="Secka A."/>
            <person name="Antonio M."/>
            <person name="Oren A."/>
            <person name="Chaudhuri R.R."/>
            <person name="La Ragione R."/>
            <person name="Hildebrand F."/>
            <person name="Pallen M.J."/>
        </authorList>
    </citation>
    <scope>NUCLEOTIDE SEQUENCE</scope>
    <source>
        <strain evidence="2">D3-1215</strain>
    </source>
</reference>
<name>A0A9D9EFE3_9BACT</name>
<dbReference type="EMBL" id="JADIMR010000058">
    <property type="protein sequence ID" value="MBO8446922.1"/>
    <property type="molecule type" value="Genomic_DNA"/>
</dbReference>
<organism evidence="2 3">
    <name type="scientific">Candidatus Enterocola intestinipullorum</name>
    <dbReference type="NCBI Taxonomy" id="2840783"/>
    <lineage>
        <taxon>Bacteria</taxon>
        <taxon>Pseudomonadati</taxon>
        <taxon>Bacteroidota</taxon>
        <taxon>Bacteroidia</taxon>
        <taxon>Bacteroidales</taxon>
        <taxon>Candidatus Enterocola</taxon>
    </lineage>
</organism>
<evidence type="ECO:0008006" key="4">
    <source>
        <dbReference type="Google" id="ProtNLM"/>
    </source>
</evidence>
<gene>
    <name evidence="2" type="ORF">IAC32_04160</name>
</gene>
<evidence type="ECO:0000313" key="3">
    <source>
        <dbReference type="Proteomes" id="UP000823637"/>
    </source>
</evidence>
<dbReference type="AlphaFoldDB" id="A0A9D9EFE3"/>
<protein>
    <recommendedName>
        <fullName evidence="4">Outer membrane protein beta-barrel domain-containing protein</fullName>
    </recommendedName>
</protein>
<evidence type="ECO:0000313" key="2">
    <source>
        <dbReference type="EMBL" id="MBO8446922.1"/>
    </source>
</evidence>